<feature type="transmembrane region" description="Helical" evidence="1">
    <location>
        <begin position="5"/>
        <end position="22"/>
    </location>
</feature>
<dbReference type="EMBL" id="JBHTND010000052">
    <property type="protein sequence ID" value="MFD1304093.1"/>
    <property type="molecule type" value="Genomic_DNA"/>
</dbReference>
<sequence>MNVKIFILIVGLMAGGLIGYLTRPQASEIKLGPLSVEMQDTSAAALSGGDLTSGQMQHVAIFAVLGAIVGLGIGFVVDRQKA</sequence>
<evidence type="ECO:0000313" key="3">
    <source>
        <dbReference type="Proteomes" id="UP001597176"/>
    </source>
</evidence>
<comment type="caution">
    <text evidence="2">The sequence shown here is derived from an EMBL/GenBank/DDBJ whole genome shotgun (WGS) entry which is preliminary data.</text>
</comment>
<gene>
    <name evidence="2" type="ORF">ACFQ4G_21255</name>
</gene>
<proteinExistence type="predicted"/>
<keyword evidence="1" id="KW-0812">Transmembrane</keyword>
<protein>
    <recommendedName>
        <fullName evidence="4">Cobalt transporter</fullName>
    </recommendedName>
</protein>
<dbReference type="Proteomes" id="UP001597176">
    <property type="component" value="Unassembled WGS sequence"/>
</dbReference>
<feature type="transmembrane region" description="Helical" evidence="1">
    <location>
        <begin position="59"/>
        <end position="77"/>
    </location>
</feature>
<evidence type="ECO:0000256" key="1">
    <source>
        <dbReference type="SAM" id="Phobius"/>
    </source>
</evidence>
<organism evidence="2 3">
    <name type="scientific">Methylobacterium marchantiae</name>
    <dbReference type="NCBI Taxonomy" id="600331"/>
    <lineage>
        <taxon>Bacteria</taxon>
        <taxon>Pseudomonadati</taxon>
        <taxon>Pseudomonadota</taxon>
        <taxon>Alphaproteobacteria</taxon>
        <taxon>Hyphomicrobiales</taxon>
        <taxon>Methylobacteriaceae</taxon>
        <taxon>Methylobacterium</taxon>
    </lineage>
</organism>
<dbReference type="RefSeq" id="WP_238202583.1">
    <property type="nucleotide sequence ID" value="NZ_JBHTND010000052.1"/>
</dbReference>
<evidence type="ECO:0000313" key="2">
    <source>
        <dbReference type="EMBL" id="MFD1304093.1"/>
    </source>
</evidence>
<reference evidence="3" key="1">
    <citation type="journal article" date="2019" name="Int. J. Syst. Evol. Microbiol.">
        <title>The Global Catalogue of Microorganisms (GCM) 10K type strain sequencing project: providing services to taxonomists for standard genome sequencing and annotation.</title>
        <authorList>
            <consortium name="The Broad Institute Genomics Platform"/>
            <consortium name="The Broad Institute Genome Sequencing Center for Infectious Disease"/>
            <person name="Wu L."/>
            <person name="Ma J."/>
        </authorList>
    </citation>
    <scope>NUCLEOTIDE SEQUENCE [LARGE SCALE GENOMIC DNA]</scope>
    <source>
        <strain evidence="3">CCUG 56108</strain>
    </source>
</reference>
<accession>A0ABW3X796</accession>
<name>A0ABW3X796_9HYPH</name>
<evidence type="ECO:0008006" key="4">
    <source>
        <dbReference type="Google" id="ProtNLM"/>
    </source>
</evidence>
<keyword evidence="1" id="KW-0472">Membrane</keyword>
<keyword evidence="3" id="KW-1185">Reference proteome</keyword>
<keyword evidence="1" id="KW-1133">Transmembrane helix</keyword>